<evidence type="ECO:0000313" key="4">
    <source>
        <dbReference type="EMBL" id="RXH53722.1"/>
    </source>
</evidence>
<comment type="caution">
    <text evidence="4">The sequence shown here is derived from an EMBL/GenBank/DDBJ whole genome shotgun (WGS) entry which is preliminary data.</text>
</comment>
<dbReference type="InterPro" id="IPR006140">
    <property type="entry name" value="D-isomer_DH_NAD-bd"/>
</dbReference>
<dbReference type="PANTHER" id="PTHR10996">
    <property type="entry name" value="2-HYDROXYACID DEHYDROGENASE-RELATED"/>
    <property type="match status" value="1"/>
</dbReference>
<accession>A0A4Q0STM1</accession>
<dbReference type="AlphaFoldDB" id="A0A4Q0STM1"/>
<organism evidence="4 5">
    <name type="scientific">Granulicella sibirica</name>
    <dbReference type="NCBI Taxonomy" id="2479048"/>
    <lineage>
        <taxon>Bacteria</taxon>
        <taxon>Pseudomonadati</taxon>
        <taxon>Acidobacteriota</taxon>
        <taxon>Terriglobia</taxon>
        <taxon>Terriglobales</taxon>
        <taxon>Acidobacteriaceae</taxon>
        <taxon>Granulicella</taxon>
    </lineage>
</organism>
<sequence>MNIALVSLRQFRVFEQEVCRGLSTVRRQDHIHLLDVHAGGSAAENYEVLLTFAPLKASDIGLYPNLKLIQTLSSGYEQIDVDFATSQGIWVSYAPSDRTGNAESVAEFALMEILTLSRNLLGAIDSVAQARGEALPISYGLRGKRVCIFGLGAIGRALIERLLPFGCEIVAVTRSPEKAELNIPVHGLEGLPLILGDADIVVVCVRADRSNQGIFNEKMFASMKRGVFFVNVARGSLIDEQALRKAILAGQVRAAALDVLRDEPISPRDPLVSLSQTVVTPHRAGFTDNMLRGTVELIDGILKSFDRKEKFPTLLNEPRSPRHRLESILVEA</sequence>
<reference evidence="5" key="2">
    <citation type="submission" date="2019-02" db="EMBL/GenBank/DDBJ databases">
        <title>Granulicella sibirica sp. nov., a psychrotolerant acidobacterium isolated from an organic soil layer in forested tundra, West Siberia.</title>
        <authorList>
            <person name="Oshkin I.Y."/>
            <person name="Kulichevskaya I.S."/>
            <person name="Rijpstra W.I.C."/>
            <person name="Sinninghe Damste J.S."/>
            <person name="Rakitin A.L."/>
            <person name="Ravin N.V."/>
            <person name="Dedysh S.N."/>
        </authorList>
    </citation>
    <scope>NUCLEOTIDE SEQUENCE [LARGE SCALE GENOMIC DNA]</scope>
    <source>
        <strain evidence="5">AF10</strain>
    </source>
</reference>
<evidence type="ECO:0000256" key="1">
    <source>
        <dbReference type="ARBA" id="ARBA00023002"/>
    </source>
</evidence>
<dbReference type="GO" id="GO:0016618">
    <property type="term" value="F:hydroxypyruvate reductase [NAD(P)H] activity"/>
    <property type="evidence" value="ECO:0007669"/>
    <property type="project" value="TreeGrafter"/>
</dbReference>
<evidence type="ECO:0000313" key="5">
    <source>
        <dbReference type="Proteomes" id="UP000289437"/>
    </source>
</evidence>
<dbReference type="SUPFAM" id="SSF52283">
    <property type="entry name" value="Formate/glycerate dehydrogenase catalytic domain-like"/>
    <property type="match status" value="1"/>
</dbReference>
<dbReference type="GO" id="GO:0051287">
    <property type="term" value="F:NAD binding"/>
    <property type="evidence" value="ECO:0007669"/>
    <property type="project" value="InterPro"/>
</dbReference>
<protein>
    <submittedName>
        <fullName evidence="4">D-3-phosphoglycerate dehydrogenase</fullName>
    </submittedName>
</protein>
<dbReference type="InterPro" id="IPR050223">
    <property type="entry name" value="D-isomer_2-hydroxyacid_DH"/>
</dbReference>
<name>A0A4Q0STM1_9BACT</name>
<dbReference type="PANTHER" id="PTHR10996:SF178">
    <property type="entry name" value="2-HYDROXYACID DEHYDROGENASE YGL185C-RELATED"/>
    <property type="match status" value="1"/>
</dbReference>
<gene>
    <name evidence="4" type="ORF">GRAN_5285</name>
</gene>
<reference evidence="4 5" key="1">
    <citation type="submission" date="2018-11" db="EMBL/GenBank/DDBJ databases">
        <authorList>
            <person name="Mardanov A.V."/>
            <person name="Ravin N.V."/>
            <person name="Dedysh S.N."/>
        </authorList>
    </citation>
    <scope>NUCLEOTIDE SEQUENCE [LARGE SCALE GENOMIC DNA]</scope>
    <source>
        <strain evidence="4 5">AF10</strain>
    </source>
</reference>
<dbReference type="InterPro" id="IPR029753">
    <property type="entry name" value="D-isomer_DH_CS"/>
</dbReference>
<dbReference type="Proteomes" id="UP000289437">
    <property type="component" value="Unassembled WGS sequence"/>
</dbReference>
<keyword evidence="2" id="KW-0520">NAD</keyword>
<dbReference type="EMBL" id="RDSM01000009">
    <property type="protein sequence ID" value="RXH53722.1"/>
    <property type="molecule type" value="Genomic_DNA"/>
</dbReference>
<dbReference type="Pfam" id="PF02826">
    <property type="entry name" value="2-Hacid_dh_C"/>
    <property type="match status" value="1"/>
</dbReference>
<proteinExistence type="predicted"/>
<dbReference type="Gene3D" id="3.40.50.720">
    <property type="entry name" value="NAD(P)-binding Rossmann-like Domain"/>
    <property type="match status" value="2"/>
</dbReference>
<dbReference type="InterPro" id="IPR036291">
    <property type="entry name" value="NAD(P)-bd_dom_sf"/>
</dbReference>
<keyword evidence="1" id="KW-0560">Oxidoreductase</keyword>
<dbReference type="OrthoDB" id="117809at2"/>
<dbReference type="RefSeq" id="WP_128915816.1">
    <property type="nucleotide sequence ID" value="NZ_RDSM01000009.1"/>
</dbReference>
<dbReference type="GO" id="GO:0005829">
    <property type="term" value="C:cytosol"/>
    <property type="evidence" value="ECO:0007669"/>
    <property type="project" value="TreeGrafter"/>
</dbReference>
<dbReference type="GO" id="GO:0030267">
    <property type="term" value="F:glyoxylate reductase (NADPH) activity"/>
    <property type="evidence" value="ECO:0007669"/>
    <property type="project" value="TreeGrafter"/>
</dbReference>
<evidence type="ECO:0000256" key="2">
    <source>
        <dbReference type="ARBA" id="ARBA00023027"/>
    </source>
</evidence>
<evidence type="ECO:0000259" key="3">
    <source>
        <dbReference type="Pfam" id="PF02826"/>
    </source>
</evidence>
<keyword evidence="5" id="KW-1185">Reference proteome</keyword>
<feature type="domain" description="D-isomer specific 2-hydroxyacid dehydrogenase NAD-binding" evidence="3">
    <location>
        <begin position="111"/>
        <end position="284"/>
    </location>
</feature>
<dbReference type="SUPFAM" id="SSF51735">
    <property type="entry name" value="NAD(P)-binding Rossmann-fold domains"/>
    <property type="match status" value="1"/>
</dbReference>
<dbReference type="PROSITE" id="PS00671">
    <property type="entry name" value="D_2_HYDROXYACID_DH_3"/>
    <property type="match status" value="1"/>
</dbReference>